<dbReference type="Pfam" id="PF07693">
    <property type="entry name" value="KAP_NTPase"/>
    <property type="match status" value="1"/>
</dbReference>
<protein>
    <submittedName>
        <fullName evidence="2">NTPase KAP</fullName>
    </submittedName>
</protein>
<evidence type="ECO:0000313" key="3">
    <source>
        <dbReference type="Proteomes" id="UP000240009"/>
    </source>
</evidence>
<dbReference type="PANTHER" id="PTHR22674:SF6">
    <property type="entry name" value="NTPASE KAP FAMILY P-LOOP DOMAIN-CONTAINING PROTEIN 1"/>
    <property type="match status" value="1"/>
</dbReference>
<dbReference type="InterPro" id="IPR016024">
    <property type="entry name" value="ARM-type_fold"/>
</dbReference>
<dbReference type="SUPFAM" id="SSF52540">
    <property type="entry name" value="P-loop containing nucleoside triphosphate hydrolases"/>
    <property type="match status" value="1"/>
</dbReference>
<dbReference type="InterPro" id="IPR027417">
    <property type="entry name" value="P-loop_NTPase"/>
</dbReference>
<sequence>MTRELMPSILDREIDSQSNDAFGHSHFSLALESLIEANDNHPPFSIGLLGKWGSGKSSIKSIYLATLKDRGGNGRIFPVTFNAWRYGGENLKRALLRHVYLEVGGDRGALNDALFNALQETVKKPLNWGEVWAEFYERVVWPCIQLVIVALVIAVAGSYIAQAFSLDNPWTSASVMGGITVLGWKLIELLPKLNKTLLARTTPLVRIDAPRSSSEQFEELLIGQISNFKAGVVLKGKGKKCERLVVFVDDLDRLSAEEMVAGLDAIRTFMEIPIGNTGIGIIFVISCDEDRIAEALYRSKSTTTDMPGAVFNRSDARRYLDRIFQFRLEIPELPKRDIRAFATHRLKSDVPEIISDLQKQGVPLENVIDRMIHVGVESPRNCLQILNSFVQCWWIAKKREKIGPGSELAGGLQQGAVTNHPMALAALSALRVDFPDFFHHLVKEPYLVERFTGVFVRGEPLNEQPESTRNILSHYAMSDGELLPQFRQLKRFLSSLSGLRWPDSLLPLLQLSQDPITRSHGDKAVPLYEAFVSDDSDEVLRILGREADNRPLSVAEVRLLKDMVDDLERETPVRRDNAAACIAQLANRLPEGEAHHLLSPLARRISHSPALRNRLGIPKIRNILPPLSSDDRRDVTDKIVADLLLIEGDTEFRLESGQAPQLDDALQMVRDASELALWVRSVDGLTPATDEQLLRWLEIRRVGVDGREGSLSFTDLEKWVTEYDSTLLVSLKDRYTSLVIEQLEAEALDDLPVKAMLEKSKRVFDSLWEEGQDSRFVLWQQLTQLASVRNENAVQLAWSTMLEHPDAPDDNDLSRFVTSLASRLQKDAEDDENWPLDWETGGDALISLVKNRQASLDTESQKELAGLVDAWSRHDICARHACEMINILREIDSSEAATIVENWIQRLLTDLPNDCVDWIVTHFSSDWTDHQRQQTVKRLTTLVNNENISEEEAQRYELIMDSFTEDSLQSPQLVSHVTNLCAQLRDRTSNPNQYVNKMFSVAASHLHLADSAVAGDMLQQLFTSIRGTRSLFRWAHGEMIGHWIQPSASTATYAPIQLFDEGLKDANNSPRSEGTGKLLKSLYSISTLNVEIPDALAKLADASCKVWPNDSDVVVEILGKIPFVPTAESVASLIASVEVESEDDLKKLEDVWSLLADKSDLNDCFRTAKAILQRQPDNSSEYSDLGLKLWLDANGDKQADVIAQTFNDELTDEQRRRLWLQVDERRNYLGHEFVLSLIPKVLGFEDSPQTANTVVDSQLRLAELFSSKAEKYDLGKSLLNSYLSSDSIEIKRRLLKWVKSLKVDEVLKDLPDLGGVTEEALDLLKEEFPRSRHLKRM</sequence>
<comment type="caution">
    <text evidence="2">The sequence shown here is derived from an EMBL/GenBank/DDBJ whole genome shotgun (WGS) entry which is preliminary data.</text>
</comment>
<gene>
    <name evidence="2" type="ORF">C5Y96_18970</name>
</gene>
<evidence type="ECO:0000313" key="2">
    <source>
        <dbReference type="EMBL" id="PQO27610.1"/>
    </source>
</evidence>
<accession>A0A2S8F655</accession>
<dbReference type="InterPro" id="IPR052754">
    <property type="entry name" value="NTPase_KAP_P-loop"/>
</dbReference>
<dbReference type="OrthoDB" id="88903at2"/>
<organism evidence="2 3">
    <name type="scientific">Blastopirellula marina</name>
    <dbReference type="NCBI Taxonomy" id="124"/>
    <lineage>
        <taxon>Bacteria</taxon>
        <taxon>Pseudomonadati</taxon>
        <taxon>Planctomycetota</taxon>
        <taxon>Planctomycetia</taxon>
        <taxon>Pirellulales</taxon>
        <taxon>Pirellulaceae</taxon>
        <taxon>Blastopirellula</taxon>
    </lineage>
</organism>
<reference evidence="2 3" key="1">
    <citation type="submission" date="2018-02" db="EMBL/GenBank/DDBJ databases">
        <title>Comparative genomes isolates from brazilian mangrove.</title>
        <authorList>
            <person name="Araujo J.E."/>
            <person name="Taketani R.G."/>
            <person name="Silva M.C.P."/>
            <person name="Loureco M.V."/>
            <person name="Andreote F.D."/>
        </authorList>
    </citation>
    <scope>NUCLEOTIDE SEQUENCE [LARGE SCALE GENOMIC DNA]</scope>
    <source>
        <strain evidence="2 3">HEX-2 MGV</strain>
    </source>
</reference>
<dbReference type="PANTHER" id="PTHR22674">
    <property type="entry name" value="NTPASE, KAP FAMILY P-LOOP DOMAIN-CONTAINING 1"/>
    <property type="match status" value="1"/>
</dbReference>
<feature type="domain" description="KAP NTPase" evidence="1">
    <location>
        <begin position="26"/>
        <end position="389"/>
    </location>
</feature>
<name>A0A2S8F655_9BACT</name>
<dbReference type="SUPFAM" id="SSF48371">
    <property type="entry name" value="ARM repeat"/>
    <property type="match status" value="1"/>
</dbReference>
<evidence type="ECO:0000259" key="1">
    <source>
        <dbReference type="Pfam" id="PF07693"/>
    </source>
</evidence>
<dbReference type="RefSeq" id="WP_105356541.1">
    <property type="nucleotide sequence ID" value="NZ_PUIA01000057.1"/>
</dbReference>
<dbReference type="EMBL" id="PUIA01000057">
    <property type="protein sequence ID" value="PQO27610.1"/>
    <property type="molecule type" value="Genomic_DNA"/>
</dbReference>
<dbReference type="InterPro" id="IPR011646">
    <property type="entry name" value="KAP_P-loop"/>
</dbReference>
<dbReference type="Proteomes" id="UP000240009">
    <property type="component" value="Unassembled WGS sequence"/>
</dbReference>
<proteinExistence type="predicted"/>